<keyword evidence="1" id="KW-0732">Signal</keyword>
<evidence type="ECO:0000313" key="3">
    <source>
        <dbReference type="EMBL" id="QEG39059.1"/>
    </source>
</evidence>
<feature type="domain" description="3-keto-alpha-glucoside-1,2-lyase/3-keto-2-hydroxy-glucal hydratase" evidence="2">
    <location>
        <begin position="58"/>
        <end position="259"/>
    </location>
</feature>
<organism evidence="3 4">
    <name type="scientific">Roseimaritima ulvae</name>
    <dbReference type="NCBI Taxonomy" id="980254"/>
    <lineage>
        <taxon>Bacteria</taxon>
        <taxon>Pseudomonadati</taxon>
        <taxon>Planctomycetota</taxon>
        <taxon>Planctomycetia</taxon>
        <taxon>Pirellulales</taxon>
        <taxon>Pirellulaceae</taxon>
        <taxon>Roseimaritima</taxon>
    </lineage>
</organism>
<gene>
    <name evidence="3" type="ORF">UC8_10200</name>
</gene>
<sequence length="270" mass="29767" precursor="true">MNARTATHSYRSTPGLRRCFLLFSLTAAIAIVAAGPAAAEDASPASPSTLGMAPPEAAVVLFDGTNFDAWQPFSWQWINPRNDQPAVQWKLVDGDAMQIAFEFEGRRQKQFLCTKQRFGDYRLHLEFQLPEDGSSGNSGLFFGPLYELQILNSGQKQQAGLGDCGAIYQIRAPDVNAALEPGRWQTIDLEYQAAKIGANGFMTEKGAARVTVQLNGQLIHDDVRLSLRRNKYAAFPEESTSPIVLQEHGSPVKFRNIWLVEKAPQDAPAK</sequence>
<feature type="signal peptide" evidence="1">
    <location>
        <begin position="1"/>
        <end position="39"/>
    </location>
</feature>
<dbReference type="KEGG" id="rul:UC8_10200"/>
<dbReference type="GO" id="GO:0016787">
    <property type="term" value="F:hydrolase activity"/>
    <property type="evidence" value="ECO:0007669"/>
    <property type="project" value="InterPro"/>
</dbReference>
<dbReference type="InterPro" id="IPR010496">
    <property type="entry name" value="AL/BT2_dom"/>
</dbReference>
<name>A0A5B9QLZ8_9BACT</name>
<dbReference type="Gene3D" id="2.60.120.560">
    <property type="entry name" value="Exo-inulinase, domain 1"/>
    <property type="match status" value="1"/>
</dbReference>
<feature type="chain" id="PRO_5022710876" description="3-keto-alpha-glucoside-1,2-lyase/3-keto-2-hydroxy-glucal hydratase domain-containing protein" evidence="1">
    <location>
        <begin position="40"/>
        <end position="270"/>
    </location>
</feature>
<proteinExistence type="predicted"/>
<dbReference type="RefSeq" id="WP_084428088.1">
    <property type="nucleotide sequence ID" value="NZ_CP042914.1"/>
</dbReference>
<dbReference type="PANTHER" id="PTHR33546">
    <property type="entry name" value="LARGE, MULTIFUNCTIONAL SECRETED PROTEIN-RELATED"/>
    <property type="match status" value="1"/>
</dbReference>
<reference evidence="3 4" key="1">
    <citation type="submission" date="2019-08" db="EMBL/GenBank/DDBJ databases">
        <title>Deep-cultivation of Planctomycetes and their phenomic and genomic characterization uncovers novel biology.</title>
        <authorList>
            <person name="Wiegand S."/>
            <person name="Jogler M."/>
            <person name="Boedeker C."/>
            <person name="Pinto D."/>
            <person name="Vollmers J."/>
            <person name="Rivas-Marin E."/>
            <person name="Kohn T."/>
            <person name="Peeters S.H."/>
            <person name="Heuer A."/>
            <person name="Rast P."/>
            <person name="Oberbeckmann S."/>
            <person name="Bunk B."/>
            <person name="Jeske O."/>
            <person name="Meyerdierks A."/>
            <person name="Storesund J.E."/>
            <person name="Kallscheuer N."/>
            <person name="Luecker S."/>
            <person name="Lage O.M."/>
            <person name="Pohl T."/>
            <person name="Merkel B.J."/>
            <person name="Hornburger P."/>
            <person name="Mueller R.-W."/>
            <person name="Bruemmer F."/>
            <person name="Labrenz M."/>
            <person name="Spormann A.M."/>
            <person name="Op den Camp H."/>
            <person name="Overmann J."/>
            <person name="Amann R."/>
            <person name="Jetten M.S.M."/>
            <person name="Mascher T."/>
            <person name="Medema M.H."/>
            <person name="Devos D.P."/>
            <person name="Kaster A.-K."/>
            <person name="Ovreas L."/>
            <person name="Rohde M."/>
            <person name="Galperin M.Y."/>
            <person name="Jogler C."/>
        </authorList>
    </citation>
    <scope>NUCLEOTIDE SEQUENCE [LARGE SCALE GENOMIC DNA]</scope>
    <source>
        <strain evidence="3 4">UC8</strain>
    </source>
</reference>
<evidence type="ECO:0000256" key="1">
    <source>
        <dbReference type="SAM" id="SignalP"/>
    </source>
</evidence>
<accession>A0A5B9QLZ8</accession>
<protein>
    <recommendedName>
        <fullName evidence="2">3-keto-alpha-glucoside-1,2-lyase/3-keto-2-hydroxy-glucal hydratase domain-containing protein</fullName>
    </recommendedName>
</protein>
<dbReference type="EMBL" id="CP042914">
    <property type="protein sequence ID" value="QEG39059.1"/>
    <property type="molecule type" value="Genomic_DNA"/>
</dbReference>
<dbReference type="PANTHER" id="PTHR33546:SF1">
    <property type="entry name" value="LARGE, MULTIFUNCTIONAL SECRETED PROTEIN"/>
    <property type="match status" value="1"/>
</dbReference>
<dbReference type="Pfam" id="PF06439">
    <property type="entry name" value="3keto-disac_hyd"/>
    <property type="match status" value="1"/>
</dbReference>
<dbReference type="Proteomes" id="UP000325286">
    <property type="component" value="Chromosome"/>
</dbReference>
<evidence type="ECO:0000259" key="2">
    <source>
        <dbReference type="Pfam" id="PF06439"/>
    </source>
</evidence>
<keyword evidence="4" id="KW-1185">Reference proteome</keyword>
<dbReference type="AlphaFoldDB" id="A0A5B9QLZ8"/>
<evidence type="ECO:0000313" key="4">
    <source>
        <dbReference type="Proteomes" id="UP000325286"/>
    </source>
</evidence>